<accession>A0A8K0R8D5</accession>
<feature type="region of interest" description="Disordered" evidence="2">
    <location>
        <begin position="155"/>
        <end position="181"/>
    </location>
</feature>
<feature type="coiled-coil region" evidence="1">
    <location>
        <begin position="184"/>
        <end position="232"/>
    </location>
</feature>
<dbReference type="EMBL" id="JAGMVJ010000009">
    <property type="protein sequence ID" value="KAH7087294.1"/>
    <property type="molecule type" value="Genomic_DNA"/>
</dbReference>
<gene>
    <name evidence="3" type="ORF">FB567DRAFT_579425</name>
</gene>
<evidence type="ECO:0000313" key="4">
    <source>
        <dbReference type="Proteomes" id="UP000813461"/>
    </source>
</evidence>
<keyword evidence="4" id="KW-1185">Reference proteome</keyword>
<evidence type="ECO:0000256" key="1">
    <source>
        <dbReference type="SAM" id="Coils"/>
    </source>
</evidence>
<name>A0A8K0R8D5_9PLEO</name>
<dbReference type="OrthoDB" id="10570064at2759"/>
<keyword evidence="1" id="KW-0175">Coiled coil</keyword>
<reference evidence="3" key="1">
    <citation type="journal article" date="2021" name="Nat. Commun.">
        <title>Genetic determinants of endophytism in the Arabidopsis root mycobiome.</title>
        <authorList>
            <person name="Mesny F."/>
            <person name="Miyauchi S."/>
            <person name="Thiergart T."/>
            <person name="Pickel B."/>
            <person name="Atanasova L."/>
            <person name="Karlsson M."/>
            <person name="Huettel B."/>
            <person name="Barry K.W."/>
            <person name="Haridas S."/>
            <person name="Chen C."/>
            <person name="Bauer D."/>
            <person name="Andreopoulos W."/>
            <person name="Pangilinan J."/>
            <person name="LaButti K."/>
            <person name="Riley R."/>
            <person name="Lipzen A."/>
            <person name="Clum A."/>
            <person name="Drula E."/>
            <person name="Henrissat B."/>
            <person name="Kohler A."/>
            <person name="Grigoriev I.V."/>
            <person name="Martin F.M."/>
            <person name="Hacquard S."/>
        </authorList>
    </citation>
    <scope>NUCLEOTIDE SEQUENCE</scope>
    <source>
        <strain evidence="3">MPI-SDFR-AT-0120</strain>
    </source>
</reference>
<dbReference type="AlphaFoldDB" id="A0A8K0R8D5"/>
<evidence type="ECO:0000256" key="2">
    <source>
        <dbReference type="SAM" id="MobiDB-lite"/>
    </source>
</evidence>
<sequence>MQYLPSIEHATFKKQSDSSVLPAILSIGISAERSTAMKEARKHFVGPFATAHDHIELLTVAKYYFVLAGEAKRHGIPDNAFPMTTAFENHLKRLCERLRTEMAQRHYGGRGTNKLQDSSATSSAPTVQSQVDDAGSDKDDGCAISAATSSIQSLSLQEGGGIAPAGAPPKPRKHDETSASAVTRDKMLAQKRDMSENLARYRRQLKRRQKEAEKLAARAEKVEKKIRKRGKEEKMLRNLIAKTKNEKARISTQLA</sequence>
<protein>
    <submittedName>
        <fullName evidence="3">Uncharacterized protein</fullName>
    </submittedName>
</protein>
<evidence type="ECO:0000313" key="3">
    <source>
        <dbReference type="EMBL" id="KAH7087294.1"/>
    </source>
</evidence>
<organism evidence="3 4">
    <name type="scientific">Paraphoma chrysanthemicola</name>
    <dbReference type="NCBI Taxonomy" id="798071"/>
    <lineage>
        <taxon>Eukaryota</taxon>
        <taxon>Fungi</taxon>
        <taxon>Dikarya</taxon>
        <taxon>Ascomycota</taxon>
        <taxon>Pezizomycotina</taxon>
        <taxon>Dothideomycetes</taxon>
        <taxon>Pleosporomycetidae</taxon>
        <taxon>Pleosporales</taxon>
        <taxon>Pleosporineae</taxon>
        <taxon>Phaeosphaeriaceae</taxon>
        <taxon>Paraphoma</taxon>
    </lineage>
</organism>
<proteinExistence type="predicted"/>
<feature type="compositionally biased region" description="Polar residues" evidence="2">
    <location>
        <begin position="113"/>
        <end position="131"/>
    </location>
</feature>
<feature type="region of interest" description="Disordered" evidence="2">
    <location>
        <begin position="105"/>
        <end position="142"/>
    </location>
</feature>
<comment type="caution">
    <text evidence="3">The sequence shown here is derived from an EMBL/GenBank/DDBJ whole genome shotgun (WGS) entry which is preliminary data.</text>
</comment>
<dbReference type="Proteomes" id="UP000813461">
    <property type="component" value="Unassembled WGS sequence"/>
</dbReference>